<evidence type="ECO:0000256" key="4">
    <source>
        <dbReference type="RuleBase" id="RU362063"/>
    </source>
</evidence>
<comment type="function">
    <text evidence="4">Involved in the assembly process of the P-ring formation. It may associate with FlgF on the rod constituting a structure essential for the P-ring assembly or may act as a modulator protein for the P-ring assembly.</text>
</comment>
<keyword evidence="2 4" id="KW-0732">Signal</keyword>
<evidence type="ECO:0000313" key="7">
    <source>
        <dbReference type="Proteomes" id="UP001243009"/>
    </source>
</evidence>
<keyword evidence="4" id="KW-1005">Bacterial flagellum biogenesis</keyword>
<gene>
    <name evidence="6" type="primary">flgA</name>
    <name evidence="6" type="ORF">Q7A36_32160</name>
</gene>
<comment type="subcellular location">
    <subcellularLocation>
        <location evidence="1 4">Periplasm</location>
    </subcellularLocation>
</comment>
<keyword evidence="7" id="KW-1185">Reference proteome</keyword>
<keyword evidence="6" id="KW-0282">Flagellum</keyword>
<evidence type="ECO:0000259" key="5">
    <source>
        <dbReference type="SMART" id="SM00858"/>
    </source>
</evidence>
<name>A0ABT9E9Z5_9PROT</name>
<dbReference type="Proteomes" id="UP001243009">
    <property type="component" value="Unassembled WGS sequence"/>
</dbReference>
<evidence type="ECO:0000313" key="6">
    <source>
        <dbReference type="EMBL" id="MDO9713027.1"/>
    </source>
</evidence>
<evidence type="ECO:0000256" key="2">
    <source>
        <dbReference type="ARBA" id="ARBA00022729"/>
    </source>
</evidence>
<feature type="chain" id="PRO_5044977205" description="Flagella basal body P-ring formation protein FlgA" evidence="4">
    <location>
        <begin position="26"/>
        <end position="152"/>
    </location>
</feature>
<dbReference type="PANTHER" id="PTHR36307:SF1">
    <property type="entry name" value="FLAGELLA BASAL BODY P-RING FORMATION PROTEIN FLGA"/>
    <property type="match status" value="1"/>
</dbReference>
<dbReference type="NCBIfam" id="TIGR03170">
    <property type="entry name" value="flgA_cterm"/>
    <property type="match status" value="1"/>
</dbReference>
<dbReference type="Pfam" id="PF13144">
    <property type="entry name" value="ChapFlgA"/>
    <property type="match status" value="1"/>
</dbReference>
<dbReference type="Gene3D" id="3.90.1210.10">
    <property type="entry name" value="Antifreeze-like/N-acetylneuraminic acid synthase C-terminal domain"/>
    <property type="match status" value="1"/>
</dbReference>
<reference evidence="6 7" key="1">
    <citation type="submission" date="2023-08" db="EMBL/GenBank/DDBJ databases">
        <title>The draft genome sequence of Paracraurococcus sp. LOR1-02.</title>
        <authorList>
            <person name="Kingkaew E."/>
            <person name="Tanasupawat S."/>
        </authorList>
    </citation>
    <scope>NUCLEOTIDE SEQUENCE [LARGE SCALE GENOMIC DNA]</scope>
    <source>
        <strain evidence="6 7">LOR1-02</strain>
    </source>
</reference>
<dbReference type="InterPro" id="IPR017585">
    <property type="entry name" value="SAF_FlgA"/>
</dbReference>
<dbReference type="InterPro" id="IPR013974">
    <property type="entry name" value="SAF"/>
</dbReference>
<keyword evidence="6" id="KW-0966">Cell projection</keyword>
<dbReference type="EMBL" id="JAUTWS010000067">
    <property type="protein sequence ID" value="MDO9713027.1"/>
    <property type="molecule type" value="Genomic_DNA"/>
</dbReference>
<sequence>MLHMSMPAAAIAFGAVLFMPPPASAGDVWHAARTLQAGDTLRGDDITPAEPQGTRPRQGLIEAERRIVGLEVKRRIAAGQPITERDVGERDMVRAGQPVRVFWKSGGMSLELQGKALESGALGNTVRVHNPQSGRTFRASVVADGTAEVQSE</sequence>
<accession>A0ABT9E9Z5</accession>
<dbReference type="RefSeq" id="WP_305107888.1">
    <property type="nucleotide sequence ID" value="NZ_JAUTWS010000067.1"/>
</dbReference>
<keyword evidence="3 4" id="KW-0574">Periplasm</keyword>
<dbReference type="PANTHER" id="PTHR36307">
    <property type="entry name" value="FLAGELLA BASAL BODY P-RING FORMATION PROTEIN FLGA"/>
    <property type="match status" value="1"/>
</dbReference>
<feature type="signal peptide" evidence="4">
    <location>
        <begin position="1"/>
        <end position="25"/>
    </location>
</feature>
<organism evidence="6 7">
    <name type="scientific">Paracraurococcus lichenis</name>
    <dbReference type="NCBI Taxonomy" id="3064888"/>
    <lineage>
        <taxon>Bacteria</taxon>
        <taxon>Pseudomonadati</taxon>
        <taxon>Pseudomonadota</taxon>
        <taxon>Alphaproteobacteria</taxon>
        <taxon>Acetobacterales</taxon>
        <taxon>Roseomonadaceae</taxon>
        <taxon>Paracraurococcus</taxon>
    </lineage>
</organism>
<comment type="caution">
    <text evidence="6">The sequence shown here is derived from an EMBL/GenBank/DDBJ whole genome shotgun (WGS) entry which is preliminary data.</text>
</comment>
<comment type="similarity">
    <text evidence="4">Belongs to the FlgA family.</text>
</comment>
<dbReference type="CDD" id="cd11614">
    <property type="entry name" value="SAF_CpaB_FlgA_like"/>
    <property type="match status" value="1"/>
</dbReference>
<feature type="domain" description="SAF" evidence="5">
    <location>
        <begin position="26"/>
        <end position="88"/>
    </location>
</feature>
<evidence type="ECO:0000256" key="1">
    <source>
        <dbReference type="ARBA" id="ARBA00004418"/>
    </source>
</evidence>
<keyword evidence="6" id="KW-0969">Cilium</keyword>
<proteinExistence type="inferred from homology"/>
<dbReference type="SMART" id="SM00858">
    <property type="entry name" value="SAF"/>
    <property type="match status" value="1"/>
</dbReference>
<dbReference type="Gene3D" id="2.30.30.760">
    <property type="match status" value="1"/>
</dbReference>
<protein>
    <recommendedName>
        <fullName evidence="4">Flagella basal body P-ring formation protein FlgA</fullName>
    </recommendedName>
</protein>
<evidence type="ECO:0000256" key="3">
    <source>
        <dbReference type="ARBA" id="ARBA00022764"/>
    </source>
</evidence>
<dbReference type="InterPro" id="IPR039246">
    <property type="entry name" value="Flagellar_FlgA"/>
</dbReference>